<proteinExistence type="predicted"/>
<dbReference type="Proteomes" id="UP001222087">
    <property type="component" value="Chromosome"/>
</dbReference>
<keyword evidence="3" id="KW-1185">Reference proteome</keyword>
<evidence type="ECO:0000313" key="3">
    <source>
        <dbReference type="Proteomes" id="UP001222087"/>
    </source>
</evidence>
<gene>
    <name evidence="2" type="ORF">PXX05_13975</name>
</gene>
<organism evidence="2 3">
    <name type="scientific">Legionella cardiaca</name>
    <dbReference type="NCBI Taxonomy" id="1071983"/>
    <lineage>
        <taxon>Bacteria</taxon>
        <taxon>Pseudomonadati</taxon>
        <taxon>Pseudomonadota</taxon>
        <taxon>Gammaproteobacteria</taxon>
        <taxon>Legionellales</taxon>
        <taxon>Legionellaceae</taxon>
        <taxon>Legionella</taxon>
    </lineage>
</organism>
<name>A0ABY8AR39_9GAMM</name>
<sequence>MPKYLMFDHGGVLDGSVVMNLDTIDAENDLVLEPFDWGGAQVLRNGVQIVALMNELVERYQYQIVFHSKNKEEDQLKILLQLQAACQLKKISFPPVLAMAVFDPERYTESSSSPRTIIIEGGIHLAAWGADDFDGKASVRRALEKLLNITDRSQHIVFDDGEPNVNTPREEGYQAFLIGEGSERVTLDRALTQVVNDAKKNLPPEEQLRRDLIIKIDNYLYWREHKNEDDRRGYKPGLFTRLRHYTAFGKNRAQELKKTLEKAKPEEVITRLQEHLQQHSKLDNHSLDTYLLEAVNKHKILFHITETIDLRNKHDRTSLRDKIQQGPQGHVSNSLNSTK</sequence>
<evidence type="ECO:0000313" key="2">
    <source>
        <dbReference type="EMBL" id="WED42988.1"/>
    </source>
</evidence>
<protein>
    <recommendedName>
        <fullName evidence="4">Dot/Icm T4SS effector</fullName>
    </recommendedName>
</protein>
<dbReference type="RefSeq" id="WP_275088802.1">
    <property type="nucleotide sequence ID" value="NZ_CP119078.1"/>
</dbReference>
<accession>A0ABY8AR39</accession>
<evidence type="ECO:0000256" key="1">
    <source>
        <dbReference type="SAM" id="MobiDB-lite"/>
    </source>
</evidence>
<evidence type="ECO:0008006" key="4">
    <source>
        <dbReference type="Google" id="ProtNLM"/>
    </source>
</evidence>
<feature type="compositionally biased region" description="Polar residues" evidence="1">
    <location>
        <begin position="325"/>
        <end position="339"/>
    </location>
</feature>
<reference evidence="2 3" key="1">
    <citation type="submission" date="2023-02" db="EMBL/GenBank/DDBJ databases">
        <title>Genome Sequence of L. cardiaca H63T.</title>
        <authorList>
            <person name="Lopez A.E."/>
            <person name="Cianciotto N.P."/>
        </authorList>
    </citation>
    <scope>NUCLEOTIDE SEQUENCE [LARGE SCALE GENOMIC DNA]</scope>
    <source>
        <strain evidence="2 3">H63</strain>
    </source>
</reference>
<dbReference type="EMBL" id="CP119078">
    <property type="protein sequence ID" value="WED42988.1"/>
    <property type="molecule type" value="Genomic_DNA"/>
</dbReference>
<feature type="region of interest" description="Disordered" evidence="1">
    <location>
        <begin position="320"/>
        <end position="339"/>
    </location>
</feature>